<protein>
    <submittedName>
        <fullName evidence="1">Uncharacterized protein</fullName>
    </submittedName>
</protein>
<accession>A0A8J5IQY8</accession>
<dbReference type="EMBL" id="JAENGY010000591">
    <property type="protein sequence ID" value="KAG6959878.1"/>
    <property type="molecule type" value="Genomic_DNA"/>
</dbReference>
<reference evidence="1" key="1">
    <citation type="submission" date="2021-01" db="EMBL/GenBank/DDBJ databases">
        <title>Phytophthora aleatoria, a newly-described species from Pinus radiata is distinct from Phytophthora cactorum isolates based on comparative genomics.</title>
        <authorList>
            <person name="Mcdougal R."/>
            <person name="Panda P."/>
            <person name="Williams N."/>
            <person name="Studholme D.J."/>
        </authorList>
    </citation>
    <scope>NUCLEOTIDE SEQUENCE</scope>
    <source>
        <strain evidence="1">NZFS 4037</strain>
    </source>
</reference>
<evidence type="ECO:0000313" key="1">
    <source>
        <dbReference type="EMBL" id="KAG6959878.1"/>
    </source>
</evidence>
<keyword evidence="2" id="KW-1185">Reference proteome</keyword>
<dbReference type="Proteomes" id="UP000709295">
    <property type="component" value="Unassembled WGS sequence"/>
</dbReference>
<evidence type="ECO:0000313" key="2">
    <source>
        <dbReference type="Proteomes" id="UP000709295"/>
    </source>
</evidence>
<organism evidence="1 2">
    <name type="scientific">Phytophthora aleatoria</name>
    <dbReference type="NCBI Taxonomy" id="2496075"/>
    <lineage>
        <taxon>Eukaryota</taxon>
        <taxon>Sar</taxon>
        <taxon>Stramenopiles</taxon>
        <taxon>Oomycota</taxon>
        <taxon>Peronosporomycetes</taxon>
        <taxon>Peronosporales</taxon>
        <taxon>Peronosporaceae</taxon>
        <taxon>Phytophthora</taxon>
    </lineage>
</organism>
<name>A0A8J5IQY8_9STRA</name>
<gene>
    <name evidence="1" type="ORF">JG688_00009888</name>
</gene>
<proteinExistence type="predicted"/>
<comment type="caution">
    <text evidence="1">The sequence shown here is derived from an EMBL/GenBank/DDBJ whole genome shotgun (WGS) entry which is preliminary data.</text>
</comment>
<sequence>MSVQPLLSQQLNMVKATTPALRSTQSFLAEDDCATIIFIKAAVIGFLGQDVEGVAVSKRNASFSDRESVTLHAPEGRSAFSDAFNNPLHDLMAVKLIHVLRKPTSLDTIGYAYGKTTSEAQQRQYDVERVASGRWRDSAPFTTQRKASKVEIGTVSTEEVLRRIGTYVGSALCVTRVHHGRPNIWDYGMVVGYTWKDATETEGLQVTFVEGTSEIPYEEDGTQDLALETYELRPCSQRSVVNIMPAEMRSMYNSVHHHFNGVVQAARWNSSTILRSLYQLRCLWRYLRVPPLPLVDRASEALR</sequence>
<dbReference type="AlphaFoldDB" id="A0A8J5IQY8"/>